<protein>
    <submittedName>
        <fullName evidence="4">Peptidoglycan DD-metalloendopeptidase family protein</fullName>
    </submittedName>
</protein>
<dbReference type="Gene3D" id="6.10.250.3150">
    <property type="match status" value="1"/>
</dbReference>
<keyword evidence="5" id="KW-1185">Reference proteome</keyword>
<proteinExistence type="predicted"/>
<gene>
    <name evidence="4" type="ORF">HER31_15990</name>
</gene>
<dbReference type="GO" id="GO:0004222">
    <property type="term" value="F:metalloendopeptidase activity"/>
    <property type="evidence" value="ECO:0007669"/>
    <property type="project" value="TreeGrafter"/>
</dbReference>
<dbReference type="PANTHER" id="PTHR21666:SF270">
    <property type="entry name" value="MUREIN HYDROLASE ACTIVATOR ENVC"/>
    <property type="match status" value="1"/>
</dbReference>
<feature type="domain" description="M23ase beta-sheet core" evidence="3">
    <location>
        <begin position="277"/>
        <end position="370"/>
    </location>
</feature>
<dbReference type="Pfam" id="PF01551">
    <property type="entry name" value="Peptidase_M23"/>
    <property type="match status" value="1"/>
</dbReference>
<feature type="coiled-coil region" evidence="1">
    <location>
        <begin position="23"/>
        <end position="109"/>
    </location>
</feature>
<evidence type="ECO:0000259" key="3">
    <source>
        <dbReference type="Pfam" id="PF01551"/>
    </source>
</evidence>
<keyword evidence="2" id="KW-0732">Signal</keyword>
<feature type="signal peptide" evidence="2">
    <location>
        <begin position="1"/>
        <end position="24"/>
    </location>
</feature>
<evidence type="ECO:0000313" key="4">
    <source>
        <dbReference type="EMBL" id="QIZ78262.1"/>
    </source>
</evidence>
<organism evidence="4 5">
    <name type="scientific">Ferrimonas lipolytica</name>
    <dbReference type="NCBI Taxonomy" id="2724191"/>
    <lineage>
        <taxon>Bacteria</taxon>
        <taxon>Pseudomonadati</taxon>
        <taxon>Pseudomonadota</taxon>
        <taxon>Gammaproteobacteria</taxon>
        <taxon>Alteromonadales</taxon>
        <taxon>Ferrimonadaceae</taxon>
        <taxon>Ferrimonas</taxon>
    </lineage>
</organism>
<dbReference type="CDD" id="cd12797">
    <property type="entry name" value="M23_peptidase"/>
    <property type="match status" value="1"/>
</dbReference>
<reference evidence="4 5" key="1">
    <citation type="submission" date="2020-04" db="EMBL/GenBank/DDBJ databases">
        <title>Ferrimonas sp. S7 isolated from sea water.</title>
        <authorList>
            <person name="Bae S.S."/>
            <person name="Baek K."/>
        </authorList>
    </citation>
    <scope>NUCLEOTIDE SEQUENCE [LARGE SCALE GENOMIC DNA]</scope>
    <source>
        <strain evidence="4 5">S7</strain>
    </source>
</reference>
<evidence type="ECO:0000256" key="2">
    <source>
        <dbReference type="SAM" id="SignalP"/>
    </source>
</evidence>
<feature type="coiled-coil region" evidence="1">
    <location>
        <begin position="191"/>
        <end position="232"/>
    </location>
</feature>
<feature type="chain" id="PRO_5026074553" evidence="2">
    <location>
        <begin position="25"/>
        <end position="377"/>
    </location>
</feature>
<keyword evidence="1" id="KW-0175">Coiled coil</keyword>
<accession>A0A6H1UKD1</accession>
<dbReference type="KEGG" id="fes:HER31_15990"/>
<dbReference type="InterPro" id="IPR016047">
    <property type="entry name" value="M23ase_b-sheet_dom"/>
</dbReference>
<dbReference type="FunFam" id="2.70.70.10:FF:000003">
    <property type="entry name" value="Murein hydrolase activator EnvC"/>
    <property type="match status" value="1"/>
</dbReference>
<evidence type="ECO:0000313" key="5">
    <source>
        <dbReference type="Proteomes" id="UP000501602"/>
    </source>
</evidence>
<dbReference type="InterPro" id="IPR011055">
    <property type="entry name" value="Dup_hybrid_motif"/>
</dbReference>
<dbReference type="InterPro" id="IPR050570">
    <property type="entry name" value="Cell_wall_metabolism_enzyme"/>
</dbReference>
<dbReference type="PANTHER" id="PTHR21666">
    <property type="entry name" value="PEPTIDASE-RELATED"/>
    <property type="match status" value="1"/>
</dbReference>
<evidence type="ECO:0000256" key="1">
    <source>
        <dbReference type="SAM" id="Coils"/>
    </source>
</evidence>
<dbReference type="EMBL" id="CP051180">
    <property type="protein sequence ID" value="QIZ78262.1"/>
    <property type="molecule type" value="Genomic_DNA"/>
</dbReference>
<sequence>MSVRRAFTVSLTALWLAYSPSLFADATKQEQQLQQLTEQIQRQQTALSQGQVNKNKQLKALRNSEKAVSNSTKALRQSASKVAAADAQLSKLKAKQTELEQQRQAQQQQLAVQIRSAWMSGNNDGTAILLGNDDPAQLERMMVYYQYLNDARIDAIEVVKSTEIELAEVAQEQQLVRDKQAALHEQRQRQQQQLKKDLAQREAVLKDLQKQLNQQQQQLVNMQENRDVLAAAIEQALQLLAQSQSYNGLSNNGSLPWPIRAKLSKRFGSHRQGQLKWNGWLLTTSSGKEVKAISSGQVIFADWLRGFGLVVVVDHGEEYLSLYGHAQALLKQVGDPVSGGEVLALSGNSGGLDQPGLYFEIRHRGRAIDPKPFLKKG</sequence>
<dbReference type="Proteomes" id="UP000501602">
    <property type="component" value="Chromosome"/>
</dbReference>
<name>A0A6H1UKD1_9GAMM</name>
<dbReference type="SUPFAM" id="SSF51261">
    <property type="entry name" value="Duplicated hybrid motif"/>
    <property type="match status" value="1"/>
</dbReference>
<dbReference type="Gene3D" id="2.70.70.10">
    <property type="entry name" value="Glucose Permease (Domain IIA)"/>
    <property type="match status" value="1"/>
</dbReference>
<dbReference type="AlphaFoldDB" id="A0A6H1UKD1"/>
<dbReference type="RefSeq" id="WP_168662057.1">
    <property type="nucleotide sequence ID" value="NZ_CP051180.1"/>
</dbReference>